<dbReference type="Proteomes" id="UP001432027">
    <property type="component" value="Unassembled WGS sequence"/>
</dbReference>
<dbReference type="InterPro" id="IPR016187">
    <property type="entry name" value="CTDL_fold"/>
</dbReference>
<dbReference type="EMBL" id="BTSX01000004">
    <property type="protein sequence ID" value="GMS94954.1"/>
    <property type="molecule type" value="Genomic_DNA"/>
</dbReference>
<evidence type="ECO:0000259" key="2">
    <source>
        <dbReference type="PROSITE" id="PS50041"/>
    </source>
</evidence>
<evidence type="ECO:0000256" key="1">
    <source>
        <dbReference type="SAM" id="MobiDB-lite"/>
    </source>
</evidence>
<feature type="non-terminal residue" evidence="4">
    <location>
        <position position="393"/>
    </location>
</feature>
<proteinExistence type="predicted"/>
<dbReference type="InterPro" id="IPR001304">
    <property type="entry name" value="C-type_lectin-like"/>
</dbReference>
<evidence type="ECO:0008006" key="6">
    <source>
        <dbReference type="Google" id="ProtNLM"/>
    </source>
</evidence>
<organism evidence="4 5">
    <name type="scientific">Pristionchus entomophagus</name>
    <dbReference type="NCBI Taxonomy" id="358040"/>
    <lineage>
        <taxon>Eukaryota</taxon>
        <taxon>Metazoa</taxon>
        <taxon>Ecdysozoa</taxon>
        <taxon>Nematoda</taxon>
        <taxon>Chromadorea</taxon>
        <taxon>Rhabditida</taxon>
        <taxon>Rhabditina</taxon>
        <taxon>Diplogasteromorpha</taxon>
        <taxon>Diplogasteroidea</taxon>
        <taxon>Neodiplogasteridae</taxon>
        <taxon>Pristionchus</taxon>
    </lineage>
</organism>
<feature type="domain" description="VWFA" evidence="3">
    <location>
        <begin position="21"/>
        <end position="193"/>
    </location>
</feature>
<sequence>EIRIDPPTALCNGDIDGVWLDTVFLVDSSSGMTEHGLRKAEAFLRSVMRQMTIGDDTFQESRVGIITYAAQAHIVRDLSRSDNSSSSLPYAGDEEANLLSAFTSAFEMFDNVTSVAHRKRAIVIAASTYEEEGPHDAVQIAKQFKIAGGSIVTIDYRAGHSGLSPLSSLASNGFAFTNDDLEVANLFNSFLHVNCFCPFDRHGASSTSYGSPDGGCFDDENIQSDWTYASDLCHEDGGYLVKIDSEEKQNAMDSLTSSPYWIGLRFNSPRGKFFWQDWCEMNFTRWASSQPDLSIGECAFSRDSLWYSSPCNGDKKGMADHVYFCEIQPCSEAPFVTEPPLPEVTTPRPVEISTDRPEEPSTIRPIEISTDRPEEPSTIRPIEIFTDRPEEPS</sequence>
<dbReference type="PROSITE" id="PS50234">
    <property type="entry name" value="VWFA"/>
    <property type="match status" value="1"/>
</dbReference>
<dbReference type="Gene3D" id="3.10.100.10">
    <property type="entry name" value="Mannose-Binding Protein A, subunit A"/>
    <property type="match status" value="1"/>
</dbReference>
<feature type="region of interest" description="Disordered" evidence="1">
    <location>
        <begin position="338"/>
        <end position="393"/>
    </location>
</feature>
<dbReference type="InterPro" id="IPR002035">
    <property type="entry name" value="VWF_A"/>
</dbReference>
<dbReference type="Pfam" id="PF00092">
    <property type="entry name" value="VWA"/>
    <property type="match status" value="1"/>
</dbReference>
<evidence type="ECO:0000313" key="5">
    <source>
        <dbReference type="Proteomes" id="UP001432027"/>
    </source>
</evidence>
<dbReference type="Gene3D" id="3.40.50.410">
    <property type="entry name" value="von Willebrand factor, type A domain"/>
    <property type="match status" value="1"/>
</dbReference>
<dbReference type="AlphaFoldDB" id="A0AAV5TKX3"/>
<dbReference type="PANTHER" id="PTHR31024">
    <property type="entry name" value="C-TYPE LECTIN"/>
    <property type="match status" value="1"/>
</dbReference>
<dbReference type="PANTHER" id="PTHR31024:SF3">
    <property type="entry name" value="C-TYPE LECTIN-RELATED"/>
    <property type="match status" value="1"/>
</dbReference>
<protein>
    <recommendedName>
        <fullName evidence="6">C-type lectin</fullName>
    </recommendedName>
</protein>
<reference evidence="4" key="1">
    <citation type="submission" date="2023-10" db="EMBL/GenBank/DDBJ databases">
        <title>Genome assembly of Pristionchus species.</title>
        <authorList>
            <person name="Yoshida K."/>
            <person name="Sommer R.J."/>
        </authorList>
    </citation>
    <scope>NUCLEOTIDE SEQUENCE</scope>
    <source>
        <strain evidence="4">RS0144</strain>
    </source>
</reference>
<dbReference type="InterPro" id="IPR016186">
    <property type="entry name" value="C-type_lectin-like/link_sf"/>
</dbReference>
<keyword evidence="5" id="KW-1185">Reference proteome</keyword>
<dbReference type="Pfam" id="PF00059">
    <property type="entry name" value="Lectin_C"/>
    <property type="match status" value="1"/>
</dbReference>
<dbReference type="InterPro" id="IPR036465">
    <property type="entry name" value="vWFA_dom_sf"/>
</dbReference>
<feature type="domain" description="C-type lectin" evidence="2">
    <location>
        <begin position="212"/>
        <end position="312"/>
    </location>
</feature>
<dbReference type="SMART" id="SM00034">
    <property type="entry name" value="CLECT"/>
    <property type="match status" value="1"/>
</dbReference>
<dbReference type="SUPFAM" id="SSF53300">
    <property type="entry name" value="vWA-like"/>
    <property type="match status" value="1"/>
</dbReference>
<feature type="non-terminal residue" evidence="4">
    <location>
        <position position="1"/>
    </location>
</feature>
<accession>A0AAV5TKX3</accession>
<dbReference type="CDD" id="cd00037">
    <property type="entry name" value="CLECT"/>
    <property type="match status" value="1"/>
</dbReference>
<gene>
    <name evidence="4" type="ORF">PENTCL1PPCAC_17129</name>
</gene>
<comment type="caution">
    <text evidence="4">The sequence shown here is derived from an EMBL/GenBank/DDBJ whole genome shotgun (WGS) entry which is preliminary data.</text>
</comment>
<evidence type="ECO:0000313" key="4">
    <source>
        <dbReference type="EMBL" id="GMS94954.1"/>
    </source>
</evidence>
<dbReference type="SMART" id="SM00327">
    <property type="entry name" value="VWA"/>
    <property type="match status" value="1"/>
</dbReference>
<evidence type="ECO:0000259" key="3">
    <source>
        <dbReference type="PROSITE" id="PS50234"/>
    </source>
</evidence>
<dbReference type="PROSITE" id="PS50041">
    <property type="entry name" value="C_TYPE_LECTIN_2"/>
    <property type="match status" value="1"/>
</dbReference>
<dbReference type="SUPFAM" id="SSF56436">
    <property type="entry name" value="C-type lectin-like"/>
    <property type="match status" value="1"/>
</dbReference>
<name>A0AAV5TKX3_9BILA</name>